<dbReference type="AlphaFoldDB" id="A0A7X3CTB9"/>
<dbReference type="GO" id="GO:0051213">
    <property type="term" value="F:dioxygenase activity"/>
    <property type="evidence" value="ECO:0007669"/>
    <property type="project" value="UniProtKB-KW"/>
</dbReference>
<organism evidence="2 3">
    <name type="scientific">Paenibacillus validus</name>
    <dbReference type="NCBI Taxonomy" id="44253"/>
    <lineage>
        <taxon>Bacteria</taxon>
        <taxon>Bacillati</taxon>
        <taxon>Bacillota</taxon>
        <taxon>Bacilli</taxon>
        <taxon>Bacillales</taxon>
        <taxon>Paenibacillaceae</taxon>
        <taxon>Paenibacillus</taxon>
    </lineage>
</organism>
<keyword evidence="2" id="KW-0223">Dioxygenase</keyword>
<dbReference type="PANTHER" id="PTHR21366">
    <property type="entry name" value="GLYOXALASE FAMILY PROTEIN"/>
    <property type="match status" value="1"/>
</dbReference>
<keyword evidence="3" id="KW-1185">Reference proteome</keyword>
<dbReference type="Proteomes" id="UP000450917">
    <property type="component" value="Unassembled WGS sequence"/>
</dbReference>
<proteinExistence type="predicted"/>
<dbReference type="CDD" id="cd09013">
    <property type="entry name" value="BphC-JF8_N_like"/>
    <property type="match status" value="1"/>
</dbReference>
<accession>A0A7X3CTB9</accession>
<dbReference type="InterPro" id="IPR004360">
    <property type="entry name" value="Glyas_Fos-R_dOase_dom"/>
</dbReference>
<evidence type="ECO:0000313" key="2">
    <source>
        <dbReference type="EMBL" id="MUG72277.1"/>
    </source>
</evidence>
<dbReference type="PANTHER" id="PTHR21366:SF19">
    <property type="entry name" value="METAPYROCATECHASE"/>
    <property type="match status" value="1"/>
</dbReference>
<dbReference type="EMBL" id="WNZX01000014">
    <property type="protein sequence ID" value="MUG72277.1"/>
    <property type="molecule type" value="Genomic_DNA"/>
</dbReference>
<comment type="caution">
    <text evidence="2">The sequence shown here is derived from an EMBL/GenBank/DDBJ whole genome shotgun (WGS) entry which is preliminary data.</text>
</comment>
<protein>
    <submittedName>
        <fullName evidence="2">Catechol 2,3-dioxygenase</fullName>
    </submittedName>
</protein>
<reference evidence="2 3" key="1">
    <citation type="submission" date="2019-11" db="EMBL/GenBank/DDBJ databases">
        <title>Draft genome sequences of five Paenibacillus species of dairy origin.</title>
        <authorList>
            <person name="Olajide A.M."/>
            <person name="Chen S."/>
            <person name="Lapointe G."/>
        </authorList>
    </citation>
    <scope>NUCLEOTIDE SEQUENCE [LARGE SCALE GENOMIC DNA]</scope>
    <source>
        <strain evidence="2 3">2CS3</strain>
    </source>
</reference>
<feature type="domain" description="VOC" evidence="1">
    <location>
        <begin position="13"/>
        <end position="125"/>
    </location>
</feature>
<evidence type="ECO:0000313" key="3">
    <source>
        <dbReference type="Proteomes" id="UP000450917"/>
    </source>
</evidence>
<name>A0A7X3CTB9_9BACL</name>
<dbReference type="Pfam" id="PF00903">
    <property type="entry name" value="Glyoxalase"/>
    <property type="match status" value="2"/>
</dbReference>
<dbReference type="Gene3D" id="3.10.180.10">
    <property type="entry name" value="2,3-Dihydroxybiphenyl 1,2-Dioxygenase, domain 1"/>
    <property type="match status" value="2"/>
</dbReference>
<gene>
    <name evidence="2" type="ORF">GNP93_16525</name>
</gene>
<evidence type="ECO:0000259" key="1">
    <source>
        <dbReference type="PROSITE" id="PS51819"/>
    </source>
</evidence>
<dbReference type="RefSeq" id="WP_155615120.1">
    <property type="nucleotide sequence ID" value="NZ_WNZX01000014.1"/>
</dbReference>
<dbReference type="SUPFAM" id="SSF54593">
    <property type="entry name" value="Glyoxalase/Bleomycin resistance protein/Dihydroxybiphenyl dioxygenase"/>
    <property type="match status" value="1"/>
</dbReference>
<dbReference type="InterPro" id="IPR050383">
    <property type="entry name" value="GlyoxalaseI/FosfomycinResist"/>
</dbReference>
<dbReference type="InterPro" id="IPR029068">
    <property type="entry name" value="Glyas_Bleomycin-R_OHBP_Dase"/>
</dbReference>
<sequence>MNTFNEQVRDIAHLGHVELLTPKPNESAAFFTNILGMQEVAREGQSVFLRGFGNYESYCMKLTESKEPGIGHTAIRTTSPQALERRAAAIDKSGYGIGWSEGDFGHGKSYQFRDPDGHAMELYFETEKYKAPEHLRPILKNQPQKYTGNGVGVRQLDHINYLAQKVEPTSKFLQDHLGMKVSEQIVLDSGEHAGSWLYSGQKSYELVYTVDSTNSRGRLHHLAFLVDTREEILRAADIYIDNDIYIEGGPAKHAIQQTFFLYCYEPGGNRIEVCTGGYFIYAPDAETITWSQAERARGQAWLTPTISTFHTYGTPVVDK</sequence>
<dbReference type="PROSITE" id="PS51819">
    <property type="entry name" value="VOC"/>
    <property type="match status" value="2"/>
</dbReference>
<feature type="domain" description="VOC" evidence="1">
    <location>
        <begin position="155"/>
        <end position="276"/>
    </location>
</feature>
<dbReference type="InterPro" id="IPR037523">
    <property type="entry name" value="VOC_core"/>
</dbReference>
<keyword evidence="2" id="KW-0560">Oxidoreductase</keyword>